<evidence type="ECO:0000313" key="1">
    <source>
        <dbReference type="EMBL" id="CUR56627.1"/>
    </source>
</evidence>
<dbReference type="EMBL" id="CZKA01000029">
    <property type="protein sequence ID" value="CUR56627.1"/>
    <property type="molecule type" value="Genomic_DNA"/>
</dbReference>
<reference evidence="1" key="1">
    <citation type="submission" date="2015-08" db="EMBL/GenBank/DDBJ databases">
        <authorList>
            <person name="Babu N.S."/>
            <person name="Beckwith C.J."/>
            <person name="Beseler K.G."/>
            <person name="Brison A."/>
            <person name="Carone J.V."/>
            <person name="Caskin T.P."/>
            <person name="Diamond M."/>
            <person name="Durham M.E."/>
            <person name="Foxe J.M."/>
            <person name="Go M."/>
            <person name="Henderson B.A."/>
            <person name="Jones I.B."/>
            <person name="McGettigan J.A."/>
            <person name="Micheletti S.J."/>
            <person name="Nasrallah M.E."/>
            <person name="Ortiz D."/>
            <person name="Piller C.R."/>
            <person name="Privatt S.R."/>
            <person name="Schneider S.L."/>
            <person name="Sharp S."/>
            <person name="Smith T.C."/>
            <person name="Stanton J.D."/>
            <person name="Ullery H.E."/>
            <person name="Wilson R.J."/>
            <person name="Serrano M.G."/>
            <person name="Buck G."/>
            <person name="Lee V."/>
            <person name="Wang Y."/>
            <person name="Carvalho R."/>
            <person name="Voegtly L."/>
            <person name="Shi R."/>
            <person name="Duckworth R."/>
            <person name="Johnson A."/>
            <person name="Loviza R."/>
            <person name="Walstead R."/>
            <person name="Shah Z."/>
            <person name="Kiflezghi M."/>
            <person name="Wade K."/>
            <person name="Ball S.L."/>
            <person name="Bradley K.W."/>
            <person name="Asai D.J."/>
            <person name="Bowman C.A."/>
            <person name="Russell D.A."/>
            <person name="Pope W.H."/>
            <person name="Jacobs-Sera D."/>
            <person name="Hendrix R.W."/>
            <person name="Hatfull G.F."/>
        </authorList>
    </citation>
    <scope>NUCLEOTIDE SEQUENCE</scope>
</reference>
<dbReference type="AlphaFoldDB" id="A0A2P2C3L4"/>
<dbReference type="PROSITE" id="PS51257">
    <property type="entry name" value="PROKAR_LIPOPROTEIN"/>
    <property type="match status" value="1"/>
</dbReference>
<proteinExistence type="predicted"/>
<protein>
    <recommendedName>
        <fullName evidence="2">Secreted protein</fullName>
    </recommendedName>
</protein>
<dbReference type="Pfam" id="PF12028">
    <property type="entry name" value="DUF3515"/>
    <property type="match status" value="1"/>
</dbReference>
<evidence type="ECO:0008006" key="2">
    <source>
        <dbReference type="Google" id="ProtNLM"/>
    </source>
</evidence>
<sequence length="153" mass="15773">MVRGVGVCALLVLLAGCAKEPVTIEHTNPSADDTARCEALVDSLPDTLGDQDRRLVSPAAALGAGWGDPPIVLTCGGDWPIPAGASCQEVDSVGWYVPESAFDDQSADVVMTSIGFEPTVQVVLPADYRPPAAVMVGLAPAITKTLKPTTPCS</sequence>
<accession>A0A2P2C3L4</accession>
<dbReference type="InterPro" id="IPR021903">
    <property type="entry name" value="DUF3515"/>
</dbReference>
<gene>
    <name evidence="1" type="ORF">NOCA2350097</name>
</gene>
<name>A0A2P2C3L4_9ZZZZ</name>
<organism evidence="1">
    <name type="scientific">metagenome</name>
    <dbReference type="NCBI Taxonomy" id="256318"/>
    <lineage>
        <taxon>unclassified sequences</taxon>
        <taxon>metagenomes</taxon>
    </lineage>
</organism>